<dbReference type="EMBL" id="CAKOGP040000335">
    <property type="protein sequence ID" value="CAJ1934545.1"/>
    <property type="molecule type" value="Genomic_DNA"/>
</dbReference>
<dbReference type="InterPro" id="IPR053038">
    <property type="entry name" value="RLP_Defense"/>
</dbReference>
<evidence type="ECO:0000259" key="3">
    <source>
        <dbReference type="Pfam" id="PF23598"/>
    </source>
</evidence>
<feature type="compositionally biased region" description="Basic residues" evidence="2">
    <location>
        <begin position="1"/>
        <end position="12"/>
    </location>
</feature>
<dbReference type="Pfam" id="PF23598">
    <property type="entry name" value="LRR_14"/>
    <property type="match status" value="1"/>
</dbReference>
<evidence type="ECO:0000256" key="1">
    <source>
        <dbReference type="ARBA" id="ARBA00022737"/>
    </source>
</evidence>
<evidence type="ECO:0000313" key="4">
    <source>
        <dbReference type="EMBL" id="CAJ1934545.1"/>
    </source>
</evidence>
<organism evidence="4 5">
    <name type="scientific">Cylindrotheca closterium</name>
    <dbReference type="NCBI Taxonomy" id="2856"/>
    <lineage>
        <taxon>Eukaryota</taxon>
        <taxon>Sar</taxon>
        <taxon>Stramenopiles</taxon>
        <taxon>Ochrophyta</taxon>
        <taxon>Bacillariophyta</taxon>
        <taxon>Bacillariophyceae</taxon>
        <taxon>Bacillariophycidae</taxon>
        <taxon>Bacillariales</taxon>
        <taxon>Bacillariaceae</taxon>
        <taxon>Cylindrotheca</taxon>
    </lineage>
</organism>
<accession>A0AAD2FF78</accession>
<keyword evidence="1" id="KW-0677">Repeat</keyword>
<feature type="domain" description="Disease resistance R13L4/SHOC-2-like LRR" evidence="3">
    <location>
        <begin position="398"/>
        <end position="536"/>
    </location>
</feature>
<comment type="caution">
    <text evidence="4">The sequence shown here is derived from an EMBL/GenBank/DDBJ whole genome shotgun (WGS) entry which is preliminary data.</text>
</comment>
<dbReference type="Pfam" id="PF00560">
    <property type="entry name" value="LRR_1"/>
    <property type="match status" value="1"/>
</dbReference>
<dbReference type="AlphaFoldDB" id="A0AAD2FF78"/>
<gene>
    <name evidence="4" type="ORF">CYCCA115_LOCUS3885</name>
</gene>
<dbReference type="SUPFAM" id="SSF52047">
    <property type="entry name" value="RNI-like"/>
    <property type="match status" value="1"/>
</dbReference>
<dbReference type="PANTHER" id="PTHR48064:SF6">
    <property type="entry name" value="RECEPTOR-LIKE PROTEIN KINASE 2"/>
    <property type="match status" value="1"/>
</dbReference>
<dbReference type="Proteomes" id="UP001295423">
    <property type="component" value="Unassembled WGS sequence"/>
</dbReference>
<dbReference type="PANTHER" id="PTHR48064">
    <property type="entry name" value="OS01G0750400 PROTEIN"/>
    <property type="match status" value="1"/>
</dbReference>
<dbReference type="InterPro" id="IPR055414">
    <property type="entry name" value="LRR_R13L4/SHOC2-like"/>
</dbReference>
<dbReference type="FunFam" id="3.80.10.10:FF:000383">
    <property type="entry name" value="Leucine-rich repeat receptor protein kinase EMS1"/>
    <property type="match status" value="1"/>
</dbReference>
<evidence type="ECO:0000256" key="2">
    <source>
        <dbReference type="SAM" id="MobiDB-lite"/>
    </source>
</evidence>
<dbReference type="InterPro" id="IPR032675">
    <property type="entry name" value="LRR_dom_sf"/>
</dbReference>
<feature type="compositionally biased region" description="Basic residues" evidence="2">
    <location>
        <begin position="55"/>
        <end position="64"/>
    </location>
</feature>
<reference evidence="4" key="1">
    <citation type="submission" date="2023-08" db="EMBL/GenBank/DDBJ databases">
        <authorList>
            <person name="Audoor S."/>
            <person name="Bilcke G."/>
        </authorList>
    </citation>
    <scope>NUCLEOTIDE SEQUENCE</scope>
</reference>
<name>A0AAD2FF78_9STRA</name>
<sequence length="590" mass="65483">MNKSSAPKKKQHLSLIDDDDPTTGLELRNFHQPPSPGATAISPHHRCDSGAGSSPHHHHHHHQHVGMDHLEDNENDEESFMMMDARVACVPILTDDVVLPIDGHRIPPKFYKFAIAGISLGSVPAKKCHILLVLGLIMATMTTILIANDTSNSSQEGPITFNSTDPSTIMMKPSAYYKALESVLEPSTRNDPYIGKIFLNNNDTTMWNDPMSPQYLAMEWMGFRDDQFLVDQLQDVAAIQQRFALATLFYASNIQLYQDGEHEWLKAGVSECQFPGITCNARDQVIKIELVRTAMIGYLPMEMGWLPHLEHLNLQENKLDGAIPEGLLALPKLQYLDLGANHMGGLVKSLPPNLLFLSLEHNRFEGSLPSFPLSLESAKLSHNRWSGSLPDFAVNNNLEYLDMVDNTRINGSIPTSIGYLTKLQSLSIAQTQLEGELPTQIGLLSSLEEISMGLTQLNGTLPDEFFELSKLQWLVAVHHQFEGPLSPSIGKLKNLHVLNVVHGSLSGPLPTKALASLKNLVWLQLADNHFTGSIEKELATNWNLEKIWLHGNQFQGAIPNELCGLPAAQLDFRTDCKSGDIECRCCTLCY</sequence>
<evidence type="ECO:0000313" key="5">
    <source>
        <dbReference type="Proteomes" id="UP001295423"/>
    </source>
</evidence>
<feature type="region of interest" description="Disordered" evidence="2">
    <location>
        <begin position="1"/>
        <end position="67"/>
    </location>
</feature>
<proteinExistence type="predicted"/>
<protein>
    <recommendedName>
        <fullName evidence="3">Disease resistance R13L4/SHOC-2-like LRR domain-containing protein</fullName>
    </recommendedName>
</protein>
<dbReference type="Gene3D" id="3.80.10.10">
    <property type="entry name" value="Ribonuclease Inhibitor"/>
    <property type="match status" value="3"/>
</dbReference>
<keyword evidence="5" id="KW-1185">Reference proteome</keyword>
<dbReference type="InterPro" id="IPR001611">
    <property type="entry name" value="Leu-rich_rpt"/>
</dbReference>
<dbReference type="Pfam" id="PF13855">
    <property type="entry name" value="LRR_8"/>
    <property type="match status" value="1"/>
</dbReference>